<dbReference type="EMBL" id="JBBPBM010000239">
    <property type="protein sequence ID" value="KAK8499210.1"/>
    <property type="molecule type" value="Genomic_DNA"/>
</dbReference>
<gene>
    <name evidence="1" type="ORF">V6N12_076060</name>
</gene>
<keyword evidence="2" id="KW-1185">Reference proteome</keyword>
<accession>A0ABR2AY59</accession>
<proteinExistence type="predicted"/>
<organism evidence="1 2">
    <name type="scientific">Hibiscus sabdariffa</name>
    <name type="common">roselle</name>
    <dbReference type="NCBI Taxonomy" id="183260"/>
    <lineage>
        <taxon>Eukaryota</taxon>
        <taxon>Viridiplantae</taxon>
        <taxon>Streptophyta</taxon>
        <taxon>Embryophyta</taxon>
        <taxon>Tracheophyta</taxon>
        <taxon>Spermatophyta</taxon>
        <taxon>Magnoliopsida</taxon>
        <taxon>eudicotyledons</taxon>
        <taxon>Gunneridae</taxon>
        <taxon>Pentapetalae</taxon>
        <taxon>rosids</taxon>
        <taxon>malvids</taxon>
        <taxon>Malvales</taxon>
        <taxon>Malvaceae</taxon>
        <taxon>Malvoideae</taxon>
        <taxon>Hibiscus</taxon>
    </lineage>
</organism>
<protein>
    <submittedName>
        <fullName evidence="1">Uncharacterized protein</fullName>
    </submittedName>
</protein>
<dbReference type="Proteomes" id="UP001472677">
    <property type="component" value="Unassembled WGS sequence"/>
</dbReference>
<comment type="caution">
    <text evidence="1">The sequence shown here is derived from an EMBL/GenBank/DDBJ whole genome shotgun (WGS) entry which is preliminary data.</text>
</comment>
<sequence>MLDRMRVRELPELELSNLRETESPCMRSFSPPLPNT</sequence>
<evidence type="ECO:0000313" key="2">
    <source>
        <dbReference type="Proteomes" id="UP001472677"/>
    </source>
</evidence>
<reference evidence="1 2" key="1">
    <citation type="journal article" date="2024" name="G3 (Bethesda)">
        <title>Genome assembly of Hibiscus sabdariffa L. provides insights into metabolisms of medicinal natural products.</title>
        <authorList>
            <person name="Kim T."/>
        </authorList>
    </citation>
    <scope>NUCLEOTIDE SEQUENCE [LARGE SCALE GENOMIC DNA]</scope>
    <source>
        <strain evidence="1">TK-2024</strain>
        <tissue evidence="1">Old leaves</tissue>
    </source>
</reference>
<evidence type="ECO:0000313" key="1">
    <source>
        <dbReference type="EMBL" id="KAK8499210.1"/>
    </source>
</evidence>
<name>A0ABR2AY59_9ROSI</name>